<protein>
    <recommendedName>
        <fullName evidence="1">BTB domain-containing protein</fullName>
    </recommendedName>
</protein>
<dbReference type="InterPro" id="IPR011333">
    <property type="entry name" value="SKP1/BTB/POZ_sf"/>
</dbReference>
<organism evidence="2 3">
    <name type="scientific">Tricholomella constricta</name>
    <dbReference type="NCBI Taxonomy" id="117010"/>
    <lineage>
        <taxon>Eukaryota</taxon>
        <taxon>Fungi</taxon>
        <taxon>Dikarya</taxon>
        <taxon>Basidiomycota</taxon>
        <taxon>Agaricomycotina</taxon>
        <taxon>Agaricomycetes</taxon>
        <taxon>Agaricomycetidae</taxon>
        <taxon>Agaricales</taxon>
        <taxon>Tricholomatineae</taxon>
        <taxon>Lyophyllaceae</taxon>
        <taxon>Tricholomella</taxon>
    </lineage>
</organism>
<gene>
    <name evidence="2" type="ORF">D9615_007393</name>
</gene>
<dbReference type="EMBL" id="JAACJP010000040">
    <property type="protein sequence ID" value="KAF5373270.1"/>
    <property type="molecule type" value="Genomic_DNA"/>
</dbReference>
<sequence>MSTAPPVALSPLVDANTDGSSVAKPFINARPPFDDLGADIILRSSSGVDFYLSRPILSFASPFFDTMFSLPLPQAGAVQEMKDGKPVISVEEDEDTLDLLLKYCYPRWCTTLELEKTSFEKLISARQAAEKYEMEGVENRIREELIAERFLAKDPLRMYAIALRYRLERETRVAAKATLRLPILGRQYFDELEYISAGAHHRLQVYHLKCAEVAKKVATNLDWMTADKYVWFECNGECRNQASYTINYTPEVVTISGNRRKWVLSRWWWEYMTQAGRALAERPLGATVTDPDLMDDALGKASGCGFCRGRAFKEMRAFANVFSDEVDKAIAEVGQVPLMSTTILIAQS</sequence>
<evidence type="ECO:0000313" key="3">
    <source>
        <dbReference type="Proteomes" id="UP000565441"/>
    </source>
</evidence>
<proteinExistence type="predicted"/>
<dbReference type="OrthoDB" id="2962993at2759"/>
<comment type="caution">
    <text evidence="2">The sequence shown here is derived from an EMBL/GenBank/DDBJ whole genome shotgun (WGS) entry which is preliminary data.</text>
</comment>
<feature type="domain" description="BTB" evidence="1">
    <location>
        <begin position="38"/>
        <end position="105"/>
    </location>
</feature>
<dbReference type="Pfam" id="PF00651">
    <property type="entry name" value="BTB"/>
    <property type="match status" value="1"/>
</dbReference>
<dbReference type="CDD" id="cd18186">
    <property type="entry name" value="BTB_POZ_ZBTB_KLHL-like"/>
    <property type="match status" value="1"/>
</dbReference>
<dbReference type="SUPFAM" id="SSF54695">
    <property type="entry name" value="POZ domain"/>
    <property type="match status" value="1"/>
</dbReference>
<name>A0A8H5GYG4_9AGAR</name>
<dbReference type="SMART" id="SM00225">
    <property type="entry name" value="BTB"/>
    <property type="match status" value="1"/>
</dbReference>
<dbReference type="InterPro" id="IPR000210">
    <property type="entry name" value="BTB/POZ_dom"/>
</dbReference>
<evidence type="ECO:0000259" key="1">
    <source>
        <dbReference type="PROSITE" id="PS50097"/>
    </source>
</evidence>
<evidence type="ECO:0000313" key="2">
    <source>
        <dbReference type="EMBL" id="KAF5373270.1"/>
    </source>
</evidence>
<dbReference type="PROSITE" id="PS50097">
    <property type="entry name" value="BTB"/>
    <property type="match status" value="1"/>
</dbReference>
<keyword evidence="3" id="KW-1185">Reference proteome</keyword>
<dbReference type="Gene3D" id="3.30.710.10">
    <property type="entry name" value="Potassium Channel Kv1.1, Chain A"/>
    <property type="match status" value="1"/>
</dbReference>
<dbReference type="AlphaFoldDB" id="A0A8H5GYG4"/>
<reference evidence="2 3" key="1">
    <citation type="journal article" date="2020" name="ISME J.">
        <title>Uncovering the hidden diversity of litter-decomposition mechanisms in mushroom-forming fungi.</title>
        <authorList>
            <person name="Floudas D."/>
            <person name="Bentzer J."/>
            <person name="Ahren D."/>
            <person name="Johansson T."/>
            <person name="Persson P."/>
            <person name="Tunlid A."/>
        </authorList>
    </citation>
    <scope>NUCLEOTIDE SEQUENCE [LARGE SCALE GENOMIC DNA]</scope>
    <source>
        <strain evidence="2 3">CBS 661.87</strain>
    </source>
</reference>
<accession>A0A8H5GYG4</accession>
<dbReference type="Proteomes" id="UP000565441">
    <property type="component" value="Unassembled WGS sequence"/>
</dbReference>